<dbReference type="NCBIfam" id="TIGR00347">
    <property type="entry name" value="bioD"/>
    <property type="match status" value="1"/>
</dbReference>
<dbReference type="UniPathway" id="UPA00078">
    <property type="reaction ID" value="UER00161"/>
</dbReference>
<name>A0A4R0NG06_9SPHI</name>
<reference evidence="10 11" key="1">
    <citation type="submission" date="2019-02" db="EMBL/GenBank/DDBJ databases">
        <title>Pedobacter sp. RP-1-14 sp. nov., isolated from Arctic soil.</title>
        <authorList>
            <person name="Dahal R.H."/>
        </authorList>
    </citation>
    <scope>NUCLEOTIDE SEQUENCE [LARGE SCALE GENOMIC DNA]</scope>
    <source>
        <strain evidence="10 11">RP-1-14</strain>
    </source>
</reference>
<feature type="binding site" evidence="9">
    <location>
        <begin position="100"/>
        <end position="103"/>
    </location>
    <ligand>
        <name>ATP</name>
        <dbReference type="ChEBI" id="CHEBI:30616"/>
    </ligand>
</feature>
<comment type="catalytic activity">
    <reaction evidence="9">
        <text>(7R,8S)-7,8-diammoniononanoate + CO2 + ATP = (4R,5S)-dethiobiotin + ADP + phosphate + 3 H(+)</text>
        <dbReference type="Rhea" id="RHEA:15805"/>
        <dbReference type="ChEBI" id="CHEBI:15378"/>
        <dbReference type="ChEBI" id="CHEBI:16526"/>
        <dbReference type="ChEBI" id="CHEBI:30616"/>
        <dbReference type="ChEBI" id="CHEBI:43474"/>
        <dbReference type="ChEBI" id="CHEBI:149469"/>
        <dbReference type="ChEBI" id="CHEBI:149473"/>
        <dbReference type="ChEBI" id="CHEBI:456216"/>
        <dbReference type="EC" id="6.3.3.3"/>
    </reaction>
</comment>
<dbReference type="EMBL" id="SJSL01000007">
    <property type="protein sequence ID" value="TCC98223.1"/>
    <property type="molecule type" value="Genomic_DNA"/>
</dbReference>
<evidence type="ECO:0000256" key="5">
    <source>
        <dbReference type="ARBA" id="ARBA00022756"/>
    </source>
</evidence>
<dbReference type="PIRSF" id="PIRSF006755">
    <property type="entry name" value="DTB_synth"/>
    <property type="match status" value="1"/>
</dbReference>
<dbReference type="GO" id="GO:0009102">
    <property type="term" value="P:biotin biosynthetic process"/>
    <property type="evidence" value="ECO:0007669"/>
    <property type="project" value="UniProtKB-UniRule"/>
</dbReference>
<dbReference type="RefSeq" id="WP_131597598.1">
    <property type="nucleotide sequence ID" value="NZ_SJSL01000007.1"/>
</dbReference>
<keyword evidence="2 9" id="KW-0436">Ligase</keyword>
<evidence type="ECO:0000256" key="2">
    <source>
        <dbReference type="ARBA" id="ARBA00022598"/>
    </source>
</evidence>
<dbReference type="HAMAP" id="MF_00336">
    <property type="entry name" value="BioD"/>
    <property type="match status" value="1"/>
</dbReference>
<dbReference type="EC" id="6.3.3.3" evidence="9"/>
<evidence type="ECO:0000256" key="3">
    <source>
        <dbReference type="ARBA" id="ARBA00022723"/>
    </source>
</evidence>
<dbReference type="CDD" id="cd03109">
    <property type="entry name" value="DTBS"/>
    <property type="match status" value="1"/>
</dbReference>
<feature type="binding site" evidence="9">
    <location>
        <begin position="13"/>
        <end position="18"/>
    </location>
    <ligand>
        <name>ATP</name>
        <dbReference type="ChEBI" id="CHEBI:30616"/>
    </ligand>
</feature>
<dbReference type="PANTHER" id="PTHR43210:SF2">
    <property type="entry name" value="ATP-DEPENDENT DETHIOBIOTIN SYNTHETASE BIOD 2"/>
    <property type="match status" value="1"/>
</dbReference>
<dbReference type="AlphaFoldDB" id="A0A4R0NG06"/>
<gene>
    <name evidence="9 10" type="primary">bioD</name>
    <name evidence="10" type="ORF">EZ437_18705</name>
</gene>
<dbReference type="Gene3D" id="3.40.50.300">
    <property type="entry name" value="P-loop containing nucleotide triphosphate hydrolases"/>
    <property type="match status" value="1"/>
</dbReference>
<feature type="active site" evidence="9">
    <location>
        <position position="33"/>
    </location>
</feature>
<comment type="function">
    <text evidence="9">Catalyzes a mechanistically unusual reaction, the ATP-dependent insertion of CO2 between the N7 and N8 nitrogen atoms of 7,8-diaminopelargonic acid (DAPA, also called 7,8-diammoniononanoate) to form a ureido ring.</text>
</comment>
<evidence type="ECO:0000256" key="7">
    <source>
        <dbReference type="ARBA" id="ARBA00022842"/>
    </source>
</evidence>
<keyword evidence="4 9" id="KW-0547">Nucleotide-binding</keyword>
<dbReference type="OrthoDB" id="9802097at2"/>
<keyword evidence="1 9" id="KW-0963">Cytoplasm</keyword>
<dbReference type="GO" id="GO:0005524">
    <property type="term" value="F:ATP binding"/>
    <property type="evidence" value="ECO:0007669"/>
    <property type="project" value="UniProtKB-UniRule"/>
</dbReference>
<comment type="pathway">
    <text evidence="9">Cofactor biosynthesis; biotin biosynthesis; biotin from 7,8-diaminononanoate: step 1/2.</text>
</comment>
<comment type="similarity">
    <text evidence="9">Belongs to the dethiobiotin synthetase family.</text>
</comment>
<keyword evidence="5 9" id="KW-0093">Biotin biosynthesis</keyword>
<comment type="subcellular location">
    <subcellularLocation>
        <location evidence="9">Cytoplasm</location>
    </subcellularLocation>
</comment>
<feature type="binding site" evidence="9">
    <location>
        <position position="37"/>
    </location>
    <ligand>
        <name>substrate</name>
    </ligand>
</feature>
<evidence type="ECO:0000256" key="8">
    <source>
        <dbReference type="ARBA" id="ARBA00047386"/>
    </source>
</evidence>
<dbReference type="Pfam" id="PF13500">
    <property type="entry name" value="AAA_26"/>
    <property type="match status" value="1"/>
</dbReference>
<organism evidence="10 11">
    <name type="scientific">Pedobacter psychroterrae</name>
    <dbReference type="NCBI Taxonomy" id="2530453"/>
    <lineage>
        <taxon>Bacteria</taxon>
        <taxon>Pseudomonadati</taxon>
        <taxon>Bacteroidota</taxon>
        <taxon>Sphingobacteriia</taxon>
        <taxon>Sphingobacteriales</taxon>
        <taxon>Sphingobacteriaceae</taxon>
        <taxon>Pedobacter</taxon>
    </lineage>
</organism>
<evidence type="ECO:0000256" key="4">
    <source>
        <dbReference type="ARBA" id="ARBA00022741"/>
    </source>
</evidence>
<dbReference type="GO" id="GO:0005829">
    <property type="term" value="C:cytosol"/>
    <property type="evidence" value="ECO:0007669"/>
    <property type="project" value="TreeGrafter"/>
</dbReference>
<evidence type="ECO:0000313" key="11">
    <source>
        <dbReference type="Proteomes" id="UP000293347"/>
    </source>
</evidence>
<dbReference type="InterPro" id="IPR027417">
    <property type="entry name" value="P-loop_NTPase"/>
</dbReference>
<comment type="cofactor">
    <cofactor evidence="9">
        <name>Mg(2+)</name>
        <dbReference type="ChEBI" id="CHEBI:18420"/>
    </cofactor>
</comment>
<evidence type="ECO:0000256" key="6">
    <source>
        <dbReference type="ARBA" id="ARBA00022840"/>
    </source>
</evidence>
<feature type="binding site" evidence="9">
    <location>
        <position position="17"/>
    </location>
    <ligand>
        <name>Mg(2+)</name>
        <dbReference type="ChEBI" id="CHEBI:18420"/>
    </ligand>
</feature>
<feature type="binding site" evidence="9">
    <location>
        <position position="100"/>
    </location>
    <ligand>
        <name>Mg(2+)</name>
        <dbReference type="ChEBI" id="CHEBI:18420"/>
    </ligand>
</feature>
<dbReference type="InterPro" id="IPR004472">
    <property type="entry name" value="DTB_synth_BioD"/>
</dbReference>
<comment type="subunit">
    <text evidence="9">Homodimer.</text>
</comment>
<feature type="binding site" evidence="9">
    <location>
        <position position="44"/>
    </location>
    <ligand>
        <name>ATP</name>
        <dbReference type="ChEBI" id="CHEBI:30616"/>
    </ligand>
</feature>
<dbReference type="SUPFAM" id="SSF52540">
    <property type="entry name" value="P-loop containing nucleoside triphosphate hydrolases"/>
    <property type="match status" value="1"/>
</dbReference>
<comment type="caution">
    <text evidence="9">Lacks conserved residue(s) required for the propagation of feature annotation.</text>
</comment>
<keyword evidence="7 9" id="KW-0460">Magnesium</keyword>
<keyword evidence="3 9" id="KW-0479">Metal-binding</keyword>
<dbReference type="GO" id="GO:0000287">
    <property type="term" value="F:magnesium ion binding"/>
    <property type="evidence" value="ECO:0007669"/>
    <property type="project" value="UniProtKB-UniRule"/>
</dbReference>
<proteinExistence type="inferred from homology"/>
<dbReference type="PANTHER" id="PTHR43210">
    <property type="entry name" value="DETHIOBIOTIN SYNTHETASE"/>
    <property type="match status" value="1"/>
</dbReference>
<comment type="catalytic activity">
    <reaction evidence="8">
        <text>(7R,8S)-8-amino-7-(carboxyamino)nonanoate + ATP = (4R,5S)-dethiobiotin + ADP + phosphate + H(+)</text>
        <dbReference type="Rhea" id="RHEA:63684"/>
        <dbReference type="ChEBI" id="CHEBI:15378"/>
        <dbReference type="ChEBI" id="CHEBI:30616"/>
        <dbReference type="ChEBI" id="CHEBI:43474"/>
        <dbReference type="ChEBI" id="CHEBI:149470"/>
        <dbReference type="ChEBI" id="CHEBI:149473"/>
        <dbReference type="ChEBI" id="CHEBI:456216"/>
    </reaction>
</comment>
<dbReference type="Proteomes" id="UP000293347">
    <property type="component" value="Unassembled WGS sequence"/>
</dbReference>
<keyword evidence="11" id="KW-1185">Reference proteome</keyword>
<sequence>MSNIYFITGIGTGIGKTVVSAIITEKLQADYWKPIQSGDLDISDSLFIKNLISNKKSIIRPEKYRLSRPLSPHLSARLDGIEIDLSSIVLPKANGDLVIEGAGGLMVPLNNKELILDLIKRLNPKVIVVSQNYLGSINHTLLTLETLKAHQIKVAGLIFNGTANAESENYIESYTGVKIIGRVPSMNVIDKETVRKAGQYISL</sequence>
<evidence type="ECO:0000256" key="1">
    <source>
        <dbReference type="ARBA" id="ARBA00022490"/>
    </source>
</evidence>
<accession>A0A4R0NG06</accession>
<comment type="caution">
    <text evidence="10">The sequence shown here is derived from an EMBL/GenBank/DDBJ whole genome shotgun (WGS) entry which is preliminary data.</text>
</comment>
<evidence type="ECO:0000313" key="10">
    <source>
        <dbReference type="EMBL" id="TCC98223.1"/>
    </source>
</evidence>
<evidence type="ECO:0000256" key="9">
    <source>
        <dbReference type="HAMAP-Rule" id="MF_00336"/>
    </source>
</evidence>
<dbReference type="GO" id="GO:0004141">
    <property type="term" value="F:dethiobiotin synthase activity"/>
    <property type="evidence" value="ECO:0007669"/>
    <property type="project" value="UniProtKB-UniRule"/>
</dbReference>
<protein>
    <recommendedName>
        <fullName evidence="9">ATP-dependent dethiobiotin synthetase BioD</fullName>
        <ecNumber evidence="9">6.3.3.3</ecNumber>
    </recommendedName>
    <alternativeName>
        <fullName evidence="9">DTB synthetase</fullName>
        <shortName evidence="9">DTBS</shortName>
    </alternativeName>
    <alternativeName>
        <fullName evidence="9">Dethiobiotin synthase</fullName>
    </alternativeName>
</protein>
<keyword evidence="6 9" id="KW-0067">ATP-binding</keyword>
<feature type="binding site" evidence="9">
    <location>
        <position position="44"/>
    </location>
    <ligand>
        <name>Mg(2+)</name>
        <dbReference type="ChEBI" id="CHEBI:18420"/>
    </ligand>
</feature>